<feature type="coiled-coil region" evidence="1">
    <location>
        <begin position="391"/>
        <end position="432"/>
    </location>
</feature>
<keyword evidence="2" id="KW-0472">Membrane</keyword>
<protein>
    <submittedName>
        <fullName evidence="3">Tetratricopeptide repeat protein</fullName>
    </submittedName>
</protein>
<dbReference type="AlphaFoldDB" id="R7H2T1"/>
<keyword evidence="2" id="KW-0812">Transmembrane</keyword>
<evidence type="ECO:0000313" key="4">
    <source>
        <dbReference type="Proteomes" id="UP000018072"/>
    </source>
</evidence>
<evidence type="ECO:0000313" key="3">
    <source>
        <dbReference type="EMBL" id="CDE33621.1"/>
    </source>
</evidence>
<keyword evidence="2" id="KW-1133">Transmembrane helix</keyword>
<organism evidence="3 4">
    <name type="scientific">Leyella stercorea CAG:629</name>
    <dbReference type="NCBI Taxonomy" id="1263103"/>
    <lineage>
        <taxon>Bacteria</taxon>
        <taxon>Pseudomonadati</taxon>
        <taxon>Bacteroidota</taxon>
        <taxon>Bacteroidia</taxon>
        <taxon>Bacteroidales</taxon>
        <taxon>Prevotellaceae</taxon>
        <taxon>Leyella</taxon>
    </lineage>
</organism>
<feature type="transmembrane region" description="Helical" evidence="2">
    <location>
        <begin position="357"/>
        <end position="376"/>
    </location>
</feature>
<keyword evidence="1" id="KW-0175">Coiled coil</keyword>
<reference evidence="3" key="1">
    <citation type="submission" date="2012-11" db="EMBL/GenBank/DDBJ databases">
        <title>Dependencies among metagenomic species, viruses, plasmids and units of genetic variation.</title>
        <authorList>
            <person name="Nielsen H.B."/>
            <person name="Almeida M."/>
            <person name="Juncker A.S."/>
            <person name="Rasmussen S."/>
            <person name="Li J."/>
            <person name="Sunagawa S."/>
            <person name="Plichta D."/>
            <person name="Gautier L."/>
            <person name="Le Chatelier E."/>
            <person name="Peletier E."/>
            <person name="Bonde I."/>
            <person name="Nielsen T."/>
            <person name="Manichanh C."/>
            <person name="Arumugam M."/>
            <person name="Batto J."/>
            <person name="Santos M.B.Q.D."/>
            <person name="Blom N."/>
            <person name="Borruel N."/>
            <person name="Burgdorf K.S."/>
            <person name="Boumezbeur F."/>
            <person name="Casellas F."/>
            <person name="Dore J."/>
            <person name="Guarner F."/>
            <person name="Hansen T."/>
            <person name="Hildebrand F."/>
            <person name="Kaas R.S."/>
            <person name="Kennedy S."/>
            <person name="Kristiansen K."/>
            <person name="Kultima J.R."/>
            <person name="Leonard P."/>
            <person name="Levenez F."/>
            <person name="Lund O."/>
            <person name="Moumen B."/>
            <person name="Le Paslier D."/>
            <person name="Pons N."/>
            <person name="Pedersen O."/>
            <person name="Prifti E."/>
            <person name="Qin J."/>
            <person name="Raes J."/>
            <person name="Tap J."/>
            <person name="Tims S."/>
            <person name="Ussery D.W."/>
            <person name="Yamada T."/>
            <person name="MetaHit consortium"/>
            <person name="Renault P."/>
            <person name="Sicheritz-Ponten T."/>
            <person name="Bork P."/>
            <person name="Wang J."/>
            <person name="Brunak S."/>
            <person name="Ehrlich S.D."/>
        </authorList>
    </citation>
    <scope>NUCLEOTIDE SEQUENCE [LARGE SCALE GENOMIC DNA]</scope>
</reference>
<name>R7H2T1_9BACT</name>
<dbReference type="EMBL" id="CBIT010000189">
    <property type="protein sequence ID" value="CDE33621.1"/>
    <property type="molecule type" value="Genomic_DNA"/>
</dbReference>
<evidence type="ECO:0000256" key="2">
    <source>
        <dbReference type="SAM" id="Phobius"/>
    </source>
</evidence>
<dbReference type="InterPro" id="IPR011990">
    <property type="entry name" value="TPR-like_helical_dom_sf"/>
</dbReference>
<proteinExistence type="predicted"/>
<gene>
    <name evidence="3" type="ORF">BN741_01678</name>
</gene>
<dbReference type="SUPFAM" id="SSF48452">
    <property type="entry name" value="TPR-like"/>
    <property type="match status" value="1"/>
</dbReference>
<dbReference type="Gene3D" id="1.25.40.10">
    <property type="entry name" value="Tetratricopeptide repeat domain"/>
    <property type="match status" value="1"/>
</dbReference>
<accession>R7H2T1</accession>
<dbReference type="PROSITE" id="PS51257">
    <property type="entry name" value="PROKAR_LIPOPROTEIN"/>
    <property type="match status" value="1"/>
</dbReference>
<sequence length="536" mass="62261">MKYNRFLLLLLPVICSCSQNKTMNKLTQTDSLLDRLETDSVKKMLCGIDTLNTSQESKVYYKLLFSQYQYIVDDNFQDTTLLNDCIRFYEKKNDKEKLARSYYYKGECCFRNKDIQKALFYEKYAEYILKKGDLTNKRNLILYQKICEGLAFINIQFGEYRLALHYAKLALHSLKKLDDKRYQAYELGMMSACYNQLKQLDSTAICLSECVSLLPHTDVNCRGYIFSILTDYYLDKDKRIAKQYLDSSFCYTKDALTYLGSGNYYYAINNKKKAETEWKSGLVYTDQHFIIAKIYRRLAEMHKENGDMAGYSYNIEKEVKEKSKIYEINNGVKVGEIQLGATNSFFIKRLLSNVECIIYTIIAAFLCMAIIAYIKFRLYKKGIKRKHNKSMSEKTEELQTTTTELKLAKAQIKSLKKESAKKSDRIERLNNDIMVASQSSAANAQCGKELYHHIKNGGTTVTWTKQDYELCMAYCKIEFAETMAEIERCYGNIAPRKQLIMLLQHLNYDYAAIGRVLGINSNSVRKNIARITPLTK</sequence>
<dbReference type="Proteomes" id="UP000018072">
    <property type="component" value="Unassembled WGS sequence"/>
</dbReference>
<evidence type="ECO:0000256" key="1">
    <source>
        <dbReference type="SAM" id="Coils"/>
    </source>
</evidence>
<comment type="caution">
    <text evidence="3">The sequence shown here is derived from an EMBL/GenBank/DDBJ whole genome shotgun (WGS) entry which is preliminary data.</text>
</comment>